<feature type="compositionally biased region" description="Polar residues" evidence="1">
    <location>
        <begin position="162"/>
        <end position="172"/>
    </location>
</feature>
<reference evidence="3" key="1">
    <citation type="submission" date="2023-07" db="EMBL/GenBank/DDBJ databases">
        <title>30 novel species of actinomycetes from the DSMZ collection.</title>
        <authorList>
            <person name="Nouioui I."/>
        </authorList>
    </citation>
    <scope>NUCLEOTIDE SEQUENCE [LARGE SCALE GENOMIC DNA]</scope>
    <source>
        <strain evidence="3">DSM 44743</strain>
    </source>
</reference>
<evidence type="ECO:0008006" key="4">
    <source>
        <dbReference type="Google" id="ProtNLM"/>
    </source>
</evidence>
<dbReference type="Proteomes" id="UP001183390">
    <property type="component" value="Unassembled WGS sequence"/>
</dbReference>
<evidence type="ECO:0000313" key="2">
    <source>
        <dbReference type="EMBL" id="MDT0331729.1"/>
    </source>
</evidence>
<accession>A0ABU2MG97</accession>
<keyword evidence="3" id="KW-1185">Reference proteome</keyword>
<comment type="caution">
    <text evidence="2">The sequence shown here is derived from an EMBL/GenBank/DDBJ whole genome shotgun (WGS) entry which is preliminary data.</text>
</comment>
<organism evidence="2 3">
    <name type="scientific">Nocardiopsis lambiniae</name>
    <dbReference type="NCBI Taxonomy" id="3075539"/>
    <lineage>
        <taxon>Bacteria</taxon>
        <taxon>Bacillati</taxon>
        <taxon>Actinomycetota</taxon>
        <taxon>Actinomycetes</taxon>
        <taxon>Streptosporangiales</taxon>
        <taxon>Nocardiopsidaceae</taxon>
        <taxon>Nocardiopsis</taxon>
    </lineage>
</organism>
<sequence length="356" mass="40721">MMPRPLPVPPPRRRLRQRWREWWSIRSWRRRWERLLRLLGLRREHPSLEAPGVPPPATVHSDSFLVTAPPLDKFRTPAQGDGFTFVVRANVIWEGTATDDSPKQLAASRDRVEEEIRQRQRTIRHELMTVVRPIARGYPPFQAAELEAHLAEVLPELLSTRKSTAKPTNADSTDGRVDAHRSRGIHVPGSDGYHMRVHLWVDPCPEIRRLQQQIWTRVTARAGDGLDRRRQLTESTALQKAWREAITALLRAMGVRDPEQARWTELMALQLAHAEDQSQASETVLRQIVERYGQAARLHSELADYLWAANGSDGRVRTMDFALGSDAALTRLLDTLGVPDLDDVREDGLSEEETER</sequence>
<dbReference type="EMBL" id="JAVREP010000027">
    <property type="protein sequence ID" value="MDT0331729.1"/>
    <property type="molecule type" value="Genomic_DNA"/>
</dbReference>
<evidence type="ECO:0000256" key="1">
    <source>
        <dbReference type="SAM" id="MobiDB-lite"/>
    </source>
</evidence>
<gene>
    <name evidence="2" type="ORF">RM479_25255</name>
</gene>
<protein>
    <recommendedName>
        <fullName evidence="4">PE-PGRS family protein</fullName>
    </recommendedName>
</protein>
<feature type="region of interest" description="Disordered" evidence="1">
    <location>
        <begin position="162"/>
        <end position="182"/>
    </location>
</feature>
<proteinExistence type="predicted"/>
<evidence type="ECO:0000313" key="3">
    <source>
        <dbReference type="Proteomes" id="UP001183390"/>
    </source>
</evidence>
<name>A0ABU2MG97_9ACTN</name>
<dbReference type="RefSeq" id="WP_311514196.1">
    <property type="nucleotide sequence ID" value="NZ_JAVREP010000027.1"/>
</dbReference>